<reference evidence="2" key="1">
    <citation type="submission" date="2024-05" db="EMBL/GenBank/DDBJ databases">
        <title>Genome sequencing of novel strain.</title>
        <authorList>
            <person name="Ganbat D."/>
            <person name="Ganbat S."/>
            <person name="Lee S.-J."/>
        </authorList>
    </citation>
    <scope>NUCLEOTIDE SEQUENCE</scope>
    <source>
        <strain evidence="2">SMD15-11</strain>
    </source>
</reference>
<dbReference type="KEGG" id="tcd:AAIA72_13135"/>
<dbReference type="Gene3D" id="2.30.30.40">
    <property type="entry name" value="SH3 Domains"/>
    <property type="match status" value="1"/>
</dbReference>
<dbReference type="PROSITE" id="PS50851">
    <property type="entry name" value="CHEW"/>
    <property type="match status" value="1"/>
</dbReference>
<dbReference type="InterPro" id="IPR039315">
    <property type="entry name" value="CheW"/>
</dbReference>
<dbReference type="GO" id="GO:0005829">
    <property type="term" value="C:cytosol"/>
    <property type="evidence" value="ECO:0007669"/>
    <property type="project" value="TreeGrafter"/>
</dbReference>
<dbReference type="Pfam" id="PF01584">
    <property type="entry name" value="CheW"/>
    <property type="match status" value="1"/>
</dbReference>
<dbReference type="SMART" id="SM00260">
    <property type="entry name" value="CheW"/>
    <property type="match status" value="1"/>
</dbReference>
<dbReference type="GO" id="GO:0006935">
    <property type="term" value="P:chemotaxis"/>
    <property type="evidence" value="ECO:0007669"/>
    <property type="project" value="InterPro"/>
</dbReference>
<sequence>MTSATTTERPSPYRLLAELEQRCRERAAGLPEQEEVVELWNGIGFMLGGERYVAPMGEVAEILHVPRATQVPGVRAWLYGVANVRGRLLPMVRLADFLNLPVSARTRRDQRVLVVEHGDIFSGLIVDDVLGMQYFPVDSFEDQASGLPDPVKPFVRGSYVRSDERWYVFSTFALVDSQAFMDIAAW</sequence>
<name>A0AB39UU03_9GAMM</name>
<dbReference type="PANTHER" id="PTHR22617">
    <property type="entry name" value="CHEMOTAXIS SENSOR HISTIDINE KINASE-RELATED"/>
    <property type="match status" value="1"/>
</dbReference>
<dbReference type="Gene3D" id="2.40.50.180">
    <property type="entry name" value="CheA-289, Domain 4"/>
    <property type="match status" value="1"/>
</dbReference>
<dbReference type="EMBL" id="CP154858">
    <property type="protein sequence ID" value="XDT71741.1"/>
    <property type="molecule type" value="Genomic_DNA"/>
</dbReference>
<feature type="domain" description="CheW-like" evidence="1">
    <location>
        <begin position="39"/>
        <end position="180"/>
    </location>
</feature>
<evidence type="ECO:0000259" key="1">
    <source>
        <dbReference type="PROSITE" id="PS50851"/>
    </source>
</evidence>
<dbReference type="SUPFAM" id="SSF50341">
    <property type="entry name" value="CheW-like"/>
    <property type="match status" value="1"/>
</dbReference>
<evidence type="ECO:0000313" key="2">
    <source>
        <dbReference type="EMBL" id="XDT71741.1"/>
    </source>
</evidence>
<organism evidence="2">
    <name type="scientific">Thermohahella caldifontis</name>
    <dbReference type="NCBI Taxonomy" id="3142973"/>
    <lineage>
        <taxon>Bacteria</taxon>
        <taxon>Pseudomonadati</taxon>
        <taxon>Pseudomonadota</taxon>
        <taxon>Gammaproteobacteria</taxon>
        <taxon>Oceanospirillales</taxon>
        <taxon>Hahellaceae</taxon>
        <taxon>Thermohahella</taxon>
    </lineage>
</organism>
<proteinExistence type="predicted"/>
<dbReference type="GO" id="GO:0007165">
    <property type="term" value="P:signal transduction"/>
    <property type="evidence" value="ECO:0007669"/>
    <property type="project" value="InterPro"/>
</dbReference>
<dbReference type="InterPro" id="IPR036061">
    <property type="entry name" value="CheW-like_dom_sf"/>
</dbReference>
<dbReference type="InterPro" id="IPR002545">
    <property type="entry name" value="CheW-lke_dom"/>
</dbReference>
<gene>
    <name evidence="2" type="ORF">AAIA72_13135</name>
</gene>
<dbReference type="PANTHER" id="PTHR22617:SF43">
    <property type="entry name" value="PROTEIN PILI"/>
    <property type="match status" value="1"/>
</dbReference>
<dbReference type="RefSeq" id="WP_369600766.1">
    <property type="nucleotide sequence ID" value="NZ_CP154858.1"/>
</dbReference>
<protein>
    <submittedName>
        <fullName evidence="2">Chemotaxis protein CheW</fullName>
    </submittedName>
</protein>
<accession>A0AB39UU03</accession>
<dbReference type="AlphaFoldDB" id="A0AB39UU03"/>